<accession>W4L939</accession>
<name>W4L939_ENTF1</name>
<evidence type="ECO:0000313" key="2">
    <source>
        <dbReference type="Proteomes" id="UP000019141"/>
    </source>
</evidence>
<gene>
    <name evidence="1" type="ORF">ETSY1_35035</name>
</gene>
<dbReference type="EMBL" id="AZHW01001072">
    <property type="protein sequence ID" value="ETW94404.1"/>
    <property type="molecule type" value="Genomic_DNA"/>
</dbReference>
<reference evidence="1 2" key="1">
    <citation type="journal article" date="2014" name="Nature">
        <title>An environmental bacterial taxon with a large and distinct metabolic repertoire.</title>
        <authorList>
            <person name="Wilson M.C."/>
            <person name="Mori T."/>
            <person name="Ruckert C."/>
            <person name="Uria A.R."/>
            <person name="Helf M.J."/>
            <person name="Takada K."/>
            <person name="Gernert C."/>
            <person name="Steffens U.A."/>
            <person name="Heycke N."/>
            <person name="Schmitt S."/>
            <person name="Rinke C."/>
            <person name="Helfrich E.J."/>
            <person name="Brachmann A.O."/>
            <person name="Gurgui C."/>
            <person name="Wakimoto T."/>
            <person name="Kracht M."/>
            <person name="Crusemann M."/>
            <person name="Hentschel U."/>
            <person name="Abe I."/>
            <person name="Matsunaga S."/>
            <person name="Kalinowski J."/>
            <person name="Takeyama H."/>
            <person name="Piel J."/>
        </authorList>
    </citation>
    <scope>NUCLEOTIDE SEQUENCE [LARGE SCALE GENOMIC DNA]</scope>
    <source>
        <strain evidence="2">TSY1</strain>
    </source>
</reference>
<evidence type="ECO:0000313" key="1">
    <source>
        <dbReference type="EMBL" id="ETW94404.1"/>
    </source>
</evidence>
<comment type="caution">
    <text evidence="1">The sequence shown here is derived from an EMBL/GenBank/DDBJ whole genome shotgun (WGS) entry which is preliminary data.</text>
</comment>
<dbReference type="Proteomes" id="UP000019141">
    <property type="component" value="Unassembled WGS sequence"/>
</dbReference>
<dbReference type="AlphaFoldDB" id="W4L939"/>
<proteinExistence type="predicted"/>
<dbReference type="HOGENOM" id="CLU_2823036_0_0_7"/>
<protein>
    <submittedName>
        <fullName evidence="1">Uncharacterized protein</fullName>
    </submittedName>
</protein>
<sequence>MMQAIMPAREGRELAVADGGLVTGRGAVRMESSGNTSDPFRKEADVCVTQLRCEIIPIRNVLYTKK</sequence>
<keyword evidence="2" id="KW-1185">Reference proteome</keyword>
<organism evidence="1 2">
    <name type="scientific">Entotheonella factor</name>
    <dbReference type="NCBI Taxonomy" id="1429438"/>
    <lineage>
        <taxon>Bacteria</taxon>
        <taxon>Pseudomonadati</taxon>
        <taxon>Nitrospinota/Tectimicrobiota group</taxon>
        <taxon>Candidatus Tectimicrobiota</taxon>
        <taxon>Candidatus Entotheonellia</taxon>
        <taxon>Candidatus Entotheonellales</taxon>
        <taxon>Candidatus Entotheonellaceae</taxon>
        <taxon>Candidatus Entotheonella</taxon>
    </lineage>
</organism>